<gene>
    <name evidence="3" type="ORF">FXF46_11420</name>
</gene>
<dbReference type="SUPFAM" id="SSF51905">
    <property type="entry name" value="FAD/NAD(P)-binding domain"/>
    <property type="match status" value="1"/>
</dbReference>
<dbReference type="GO" id="GO:0005737">
    <property type="term" value="C:cytoplasm"/>
    <property type="evidence" value="ECO:0007669"/>
    <property type="project" value="TreeGrafter"/>
</dbReference>
<dbReference type="PANTHER" id="PTHR13847">
    <property type="entry name" value="SARCOSINE DEHYDROGENASE-RELATED"/>
    <property type="match status" value="1"/>
</dbReference>
<dbReference type="InterPro" id="IPR036188">
    <property type="entry name" value="FAD/NAD-bd_sf"/>
</dbReference>
<name>A0AAP9ET18_GLUTH</name>
<organism evidence="3 4">
    <name type="scientific">Gluconobacter thailandicus</name>
    <dbReference type="NCBI Taxonomy" id="257438"/>
    <lineage>
        <taxon>Bacteria</taxon>
        <taxon>Pseudomonadati</taxon>
        <taxon>Pseudomonadota</taxon>
        <taxon>Alphaproteobacteria</taxon>
        <taxon>Acetobacterales</taxon>
        <taxon>Acetobacteraceae</taxon>
        <taxon>Gluconobacter</taxon>
    </lineage>
</organism>
<reference evidence="3 4" key="1">
    <citation type="submission" date="2019-08" db="EMBL/GenBank/DDBJ databases">
        <title>Gluconobacter frateurii HD924 genome.</title>
        <authorList>
            <person name="Liu Y."/>
            <person name="Zhang P."/>
        </authorList>
    </citation>
    <scope>NUCLEOTIDE SEQUENCE [LARGE SCALE GENOMIC DNA]</scope>
    <source>
        <strain evidence="3 4">HD924</strain>
    </source>
</reference>
<evidence type="ECO:0000313" key="4">
    <source>
        <dbReference type="Proteomes" id="UP000323560"/>
    </source>
</evidence>
<dbReference type="GO" id="GO:0016491">
    <property type="term" value="F:oxidoreductase activity"/>
    <property type="evidence" value="ECO:0007669"/>
    <property type="project" value="UniProtKB-KW"/>
</dbReference>
<proteinExistence type="predicted"/>
<dbReference type="Pfam" id="PF01266">
    <property type="entry name" value="DAO"/>
    <property type="match status" value="1"/>
</dbReference>
<evidence type="ECO:0000259" key="2">
    <source>
        <dbReference type="Pfam" id="PF01266"/>
    </source>
</evidence>
<dbReference type="Proteomes" id="UP000323560">
    <property type="component" value="Chromosome"/>
</dbReference>
<evidence type="ECO:0000313" key="3">
    <source>
        <dbReference type="EMBL" id="QEH96833.1"/>
    </source>
</evidence>
<dbReference type="KEGG" id="gti:FXF46_11420"/>
<dbReference type="Gene3D" id="3.30.9.10">
    <property type="entry name" value="D-Amino Acid Oxidase, subunit A, domain 2"/>
    <property type="match status" value="1"/>
</dbReference>
<dbReference type="Gene3D" id="3.50.50.60">
    <property type="entry name" value="FAD/NAD(P)-binding domain"/>
    <property type="match status" value="1"/>
</dbReference>
<evidence type="ECO:0000256" key="1">
    <source>
        <dbReference type="ARBA" id="ARBA00023002"/>
    </source>
</evidence>
<dbReference type="RefSeq" id="WP_148620598.1">
    <property type="nucleotide sequence ID" value="NZ_CP043043.1"/>
</dbReference>
<protein>
    <submittedName>
        <fullName evidence="3">FAD-binding oxidoreductase</fullName>
    </submittedName>
</protein>
<keyword evidence="1" id="KW-0560">Oxidoreductase</keyword>
<dbReference type="PANTHER" id="PTHR13847:SF289">
    <property type="entry name" value="GLYCINE OXIDASE"/>
    <property type="match status" value="1"/>
</dbReference>
<sequence>MSETVTSTRPTPHSVLVLGGGIVARCCALRLQEQEYAVTLVAEPDATPPSWGNAGHIATEQVQVLARLSTASSVVTDLFPRGPVALDWRNIEAWLPWSFRFLHACRPANVRQGNSALKSLLADALPAWKRLTETLGQPDLLDPQGIIKLWEGATAERNAIASLQADSGTAIATRVEAGLIDTFNRALSSPVKAGVHLGGTAHITSPRDVLDRLLARFTLCGGVHLPATALNIDHTAKDVRVRTTDGDLVADRVIVACGVRSGGLLPQVAVPLIAERGYHVEWDHGGGWTLPNVVFEDRAVVVTRFGPRLRATSFVEFTRDASSPDPRKWDRLEAHVRELGLPVASAFSRWHGSRPTLPDYLPALGTLHHTPRVVAAYGHNHLGLTLAPITAELITTHLLHGTPLPTAFNPDRFSLSPLFSRNNKDSS</sequence>
<dbReference type="InterPro" id="IPR006076">
    <property type="entry name" value="FAD-dep_OxRdtase"/>
</dbReference>
<dbReference type="AlphaFoldDB" id="A0AAP9ET18"/>
<feature type="domain" description="FAD dependent oxidoreductase" evidence="2">
    <location>
        <begin position="15"/>
        <end position="395"/>
    </location>
</feature>
<accession>A0AAP9ET18</accession>
<dbReference type="EMBL" id="CP043043">
    <property type="protein sequence ID" value="QEH96833.1"/>
    <property type="molecule type" value="Genomic_DNA"/>
</dbReference>